<dbReference type="PANTHER" id="PTHR43289">
    <property type="entry name" value="MITOGEN-ACTIVATED PROTEIN KINASE KINASE KINASE 20-RELATED"/>
    <property type="match status" value="1"/>
</dbReference>
<evidence type="ECO:0000256" key="7">
    <source>
        <dbReference type="ARBA" id="ARBA00047899"/>
    </source>
</evidence>
<keyword evidence="6 9" id="KW-0067">ATP-binding</keyword>
<dbReference type="PROSITE" id="PS51178">
    <property type="entry name" value="PASTA"/>
    <property type="match status" value="3"/>
</dbReference>
<protein>
    <recommendedName>
        <fullName evidence="1">non-specific serine/threonine protein kinase</fullName>
        <ecNumber evidence="1">2.7.11.1</ecNumber>
    </recommendedName>
</protein>
<dbReference type="PROSITE" id="PS00107">
    <property type="entry name" value="PROTEIN_KINASE_ATP"/>
    <property type="match status" value="1"/>
</dbReference>
<dbReference type="GO" id="GO:0004674">
    <property type="term" value="F:protein serine/threonine kinase activity"/>
    <property type="evidence" value="ECO:0007669"/>
    <property type="project" value="UniProtKB-KW"/>
</dbReference>
<dbReference type="Gene3D" id="1.10.510.10">
    <property type="entry name" value="Transferase(Phosphotransferase) domain 1"/>
    <property type="match status" value="1"/>
</dbReference>
<feature type="domain" description="PASTA" evidence="13">
    <location>
        <begin position="436"/>
        <end position="503"/>
    </location>
</feature>
<dbReference type="InterPro" id="IPR008271">
    <property type="entry name" value="Ser/Thr_kinase_AS"/>
</dbReference>
<evidence type="ECO:0000256" key="11">
    <source>
        <dbReference type="SAM" id="Phobius"/>
    </source>
</evidence>
<evidence type="ECO:0000313" key="14">
    <source>
        <dbReference type="EMBL" id="SHH44268.1"/>
    </source>
</evidence>
<evidence type="ECO:0000313" key="15">
    <source>
        <dbReference type="Proteomes" id="UP000184032"/>
    </source>
</evidence>
<keyword evidence="4 9" id="KW-0547">Nucleotide-binding</keyword>
<feature type="domain" description="Protein kinase" evidence="12">
    <location>
        <begin position="10"/>
        <end position="275"/>
    </location>
</feature>
<dbReference type="InterPro" id="IPR005543">
    <property type="entry name" value="PASTA_dom"/>
</dbReference>
<dbReference type="EMBL" id="FQXI01000009">
    <property type="protein sequence ID" value="SHH44268.1"/>
    <property type="molecule type" value="Genomic_DNA"/>
</dbReference>
<dbReference type="SUPFAM" id="SSF54184">
    <property type="entry name" value="Penicillin-binding protein 2x (pbp-2x), c-terminal domain"/>
    <property type="match status" value="1"/>
</dbReference>
<dbReference type="SMART" id="SM00220">
    <property type="entry name" value="S_TKc"/>
    <property type="match status" value="1"/>
</dbReference>
<evidence type="ECO:0000259" key="12">
    <source>
        <dbReference type="PROSITE" id="PS50011"/>
    </source>
</evidence>
<dbReference type="CDD" id="cd06577">
    <property type="entry name" value="PASTA_pknB"/>
    <property type="match status" value="3"/>
</dbReference>
<gene>
    <name evidence="14" type="ORF">SAMN02745245_01341</name>
</gene>
<dbReference type="SUPFAM" id="SSF56112">
    <property type="entry name" value="Protein kinase-like (PK-like)"/>
    <property type="match status" value="1"/>
</dbReference>
<reference evidence="15" key="1">
    <citation type="submission" date="2016-11" db="EMBL/GenBank/DDBJ databases">
        <authorList>
            <person name="Varghese N."/>
            <person name="Submissions S."/>
        </authorList>
    </citation>
    <scope>NUCLEOTIDE SEQUENCE [LARGE SCALE GENOMIC DNA]</scope>
    <source>
        <strain evidence="15">DSM 21120</strain>
    </source>
</reference>
<feature type="binding site" evidence="9">
    <location>
        <position position="39"/>
    </location>
    <ligand>
        <name>ATP</name>
        <dbReference type="ChEBI" id="CHEBI:30616"/>
    </ligand>
</feature>
<dbReference type="EC" id="2.7.11.1" evidence="1"/>
<evidence type="ECO:0000256" key="8">
    <source>
        <dbReference type="ARBA" id="ARBA00048679"/>
    </source>
</evidence>
<dbReference type="STRING" id="1120995.SAMN02745245_01341"/>
<evidence type="ECO:0000256" key="5">
    <source>
        <dbReference type="ARBA" id="ARBA00022777"/>
    </source>
</evidence>
<evidence type="ECO:0000256" key="3">
    <source>
        <dbReference type="ARBA" id="ARBA00022679"/>
    </source>
</evidence>
<dbReference type="FunFam" id="1.10.510.10:FF:000021">
    <property type="entry name" value="Serine/threonine protein kinase"/>
    <property type="match status" value="1"/>
</dbReference>
<accession>A0A1M5T0W1</accession>
<dbReference type="PROSITE" id="PS50011">
    <property type="entry name" value="PROTEIN_KINASE_DOM"/>
    <property type="match status" value="1"/>
</dbReference>
<dbReference type="Proteomes" id="UP000184032">
    <property type="component" value="Unassembled WGS sequence"/>
</dbReference>
<dbReference type="NCBIfam" id="NF033483">
    <property type="entry name" value="PknB_PASTA_kin"/>
    <property type="match status" value="1"/>
</dbReference>
<evidence type="ECO:0000256" key="2">
    <source>
        <dbReference type="ARBA" id="ARBA00022527"/>
    </source>
</evidence>
<keyword evidence="11" id="KW-0472">Membrane</keyword>
<comment type="catalytic activity">
    <reaction evidence="7">
        <text>L-threonyl-[protein] + ATP = O-phospho-L-threonyl-[protein] + ADP + H(+)</text>
        <dbReference type="Rhea" id="RHEA:46608"/>
        <dbReference type="Rhea" id="RHEA-COMP:11060"/>
        <dbReference type="Rhea" id="RHEA-COMP:11605"/>
        <dbReference type="ChEBI" id="CHEBI:15378"/>
        <dbReference type="ChEBI" id="CHEBI:30013"/>
        <dbReference type="ChEBI" id="CHEBI:30616"/>
        <dbReference type="ChEBI" id="CHEBI:61977"/>
        <dbReference type="ChEBI" id="CHEBI:456216"/>
        <dbReference type="EC" id="2.7.11.1"/>
    </reaction>
</comment>
<dbReference type="RefSeq" id="WP_073184929.1">
    <property type="nucleotide sequence ID" value="NZ_FQXI01000009.1"/>
</dbReference>
<dbReference type="OrthoDB" id="9788659at2"/>
<dbReference type="SMART" id="SM00740">
    <property type="entry name" value="PASTA"/>
    <property type="match status" value="3"/>
</dbReference>
<name>A0A1M5T0W1_9FIRM</name>
<feature type="domain" description="PASTA" evidence="13">
    <location>
        <begin position="368"/>
        <end position="435"/>
    </location>
</feature>
<evidence type="ECO:0000259" key="13">
    <source>
        <dbReference type="PROSITE" id="PS51178"/>
    </source>
</evidence>
<dbReference type="Pfam" id="PF03793">
    <property type="entry name" value="PASTA"/>
    <property type="match status" value="3"/>
</dbReference>
<dbReference type="InterPro" id="IPR000719">
    <property type="entry name" value="Prot_kinase_dom"/>
</dbReference>
<keyword evidence="11" id="KW-0812">Transmembrane</keyword>
<dbReference type="GO" id="GO:0005524">
    <property type="term" value="F:ATP binding"/>
    <property type="evidence" value="ECO:0007669"/>
    <property type="project" value="UniProtKB-UniRule"/>
</dbReference>
<evidence type="ECO:0000256" key="1">
    <source>
        <dbReference type="ARBA" id="ARBA00012513"/>
    </source>
</evidence>
<evidence type="ECO:0000256" key="4">
    <source>
        <dbReference type="ARBA" id="ARBA00022741"/>
    </source>
</evidence>
<organism evidence="14 15">
    <name type="scientific">Anaerosphaera aminiphila DSM 21120</name>
    <dbReference type="NCBI Taxonomy" id="1120995"/>
    <lineage>
        <taxon>Bacteria</taxon>
        <taxon>Bacillati</taxon>
        <taxon>Bacillota</taxon>
        <taxon>Tissierellia</taxon>
        <taxon>Tissierellales</taxon>
        <taxon>Peptoniphilaceae</taxon>
        <taxon>Anaerosphaera</taxon>
    </lineage>
</organism>
<evidence type="ECO:0000256" key="6">
    <source>
        <dbReference type="ARBA" id="ARBA00022840"/>
    </source>
</evidence>
<evidence type="ECO:0000256" key="10">
    <source>
        <dbReference type="SAM" id="MobiDB-lite"/>
    </source>
</evidence>
<keyword evidence="3" id="KW-0808">Transferase</keyword>
<feature type="compositionally biased region" description="Polar residues" evidence="10">
    <location>
        <begin position="279"/>
        <end position="305"/>
    </location>
</feature>
<feature type="region of interest" description="Disordered" evidence="10">
    <location>
        <begin position="278"/>
        <end position="329"/>
    </location>
</feature>
<keyword evidence="2 14" id="KW-0723">Serine/threonine-protein kinase</keyword>
<feature type="transmembrane region" description="Helical" evidence="11">
    <location>
        <begin position="334"/>
        <end position="356"/>
    </location>
</feature>
<dbReference type="PANTHER" id="PTHR43289:SF34">
    <property type="entry name" value="SERINE_THREONINE-PROTEIN KINASE YBDM-RELATED"/>
    <property type="match status" value="1"/>
</dbReference>
<keyword evidence="5 14" id="KW-0418">Kinase</keyword>
<dbReference type="Gene3D" id="3.30.10.20">
    <property type="match status" value="3"/>
</dbReference>
<dbReference type="FunFam" id="3.30.200.20:FF:000035">
    <property type="entry name" value="Serine/threonine protein kinase Stk1"/>
    <property type="match status" value="1"/>
</dbReference>
<dbReference type="Pfam" id="PF00069">
    <property type="entry name" value="Pkinase"/>
    <property type="match status" value="1"/>
</dbReference>
<feature type="region of interest" description="Disordered" evidence="10">
    <location>
        <begin position="569"/>
        <end position="588"/>
    </location>
</feature>
<sequence>MIGKVLGNRYEVLEKIGAGGMGDVYKAHDRKLDRIVAVKILKAEYTDDSNFIRKFKRESLAAASISHPNIVSIYDVGSEEIESQKVHYIVMEFIDGKTLKEIINEEGRLNEKRALNYTVQVAEALKTAHSKGIVHRDIKTQNIMVTKDDRVKVTDFGIARVADNSTVTATNAIMGSVHYFSPEQARGAKVDNRSDIYSLGIVLYEMLTGKLPFDAENPVSVALMQVQSDMPLPSKSYSDISSDVDGIVLKLTMKNPEDRYPDVNALIKDIKNVQLGKTAGSSYTKTSSQETVVMSDPRIQNSSNGRSKKVIRRDDDTSDNVEQKKPKKKKKKGSSLPIILGIISAVLIFFLLAFVVPKVFNNKADEDAVEKVSVPSLVGTTKAEAKAKLDALGLVFEQVGVDENENKNDEEIISQEPKEGIEVEKGSTVKVVVNVLPEAVNMPKLVGETLESAQKIASENGLKITNIKNEFDDEVEEGKIISQDPEAGNKVSKNKEITITVSKGIEVKKEIEVPNTTGLDKDEAKSALEGKDFVVKIKEEYNNKVDPGQVADYEPKGTVEEGSTITLIINSGKPDSGDLESDSEEVSKGRNFNVRVPEDDERHQVLVKRTLTNGSTIDFYNYKKSAEDNPIEIPIEGAHKGEKFELYVDGILQDTQTIN</sequence>
<dbReference type="CDD" id="cd14014">
    <property type="entry name" value="STKc_PknB_like"/>
    <property type="match status" value="1"/>
</dbReference>
<dbReference type="PROSITE" id="PS00108">
    <property type="entry name" value="PROTEIN_KINASE_ST"/>
    <property type="match status" value="1"/>
</dbReference>
<dbReference type="Gene3D" id="3.30.200.20">
    <property type="entry name" value="Phosphorylase Kinase, domain 1"/>
    <property type="match status" value="1"/>
</dbReference>
<evidence type="ECO:0000256" key="9">
    <source>
        <dbReference type="PROSITE-ProRule" id="PRU10141"/>
    </source>
</evidence>
<keyword evidence="15" id="KW-1185">Reference proteome</keyword>
<dbReference type="AlphaFoldDB" id="A0A1M5T0W1"/>
<proteinExistence type="predicted"/>
<dbReference type="InterPro" id="IPR017441">
    <property type="entry name" value="Protein_kinase_ATP_BS"/>
</dbReference>
<comment type="catalytic activity">
    <reaction evidence="8">
        <text>L-seryl-[protein] + ATP = O-phospho-L-seryl-[protein] + ADP + H(+)</text>
        <dbReference type="Rhea" id="RHEA:17989"/>
        <dbReference type="Rhea" id="RHEA-COMP:9863"/>
        <dbReference type="Rhea" id="RHEA-COMP:11604"/>
        <dbReference type="ChEBI" id="CHEBI:15378"/>
        <dbReference type="ChEBI" id="CHEBI:29999"/>
        <dbReference type="ChEBI" id="CHEBI:30616"/>
        <dbReference type="ChEBI" id="CHEBI:83421"/>
        <dbReference type="ChEBI" id="CHEBI:456216"/>
        <dbReference type="EC" id="2.7.11.1"/>
    </reaction>
</comment>
<keyword evidence="11" id="KW-1133">Transmembrane helix</keyword>
<feature type="domain" description="PASTA" evidence="13">
    <location>
        <begin position="508"/>
        <end position="571"/>
    </location>
</feature>
<dbReference type="InterPro" id="IPR011009">
    <property type="entry name" value="Kinase-like_dom_sf"/>
</dbReference>